<dbReference type="EMBL" id="CAWUPB010000994">
    <property type="protein sequence ID" value="CAK7335845.1"/>
    <property type="molecule type" value="Genomic_DNA"/>
</dbReference>
<name>A0AAV1RIY4_9ROSI</name>
<protein>
    <submittedName>
        <fullName evidence="2">Uncharacterized protein</fullName>
    </submittedName>
</protein>
<organism evidence="2 3">
    <name type="scientific">Dovyalis caffra</name>
    <dbReference type="NCBI Taxonomy" id="77055"/>
    <lineage>
        <taxon>Eukaryota</taxon>
        <taxon>Viridiplantae</taxon>
        <taxon>Streptophyta</taxon>
        <taxon>Embryophyta</taxon>
        <taxon>Tracheophyta</taxon>
        <taxon>Spermatophyta</taxon>
        <taxon>Magnoliopsida</taxon>
        <taxon>eudicotyledons</taxon>
        <taxon>Gunneridae</taxon>
        <taxon>Pentapetalae</taxon>
        <taxon>rosids</taxon>
        <taxon>fabids</taxon>
        <taxon>Malpighiales</taxon>
        <taxon>Salicaceae</taxon>
        <taxon>Flacourtieae</taxon>
        <taxon>Dovyalis</taxon>
    </lineage>
</organism>
<accession>A0AAV1RIY4</accession>
<evidence type="ECO:0000313" key="2">
    <source>
        <dbReference type="EMBL" id="CAK7335845.1"/>
    </source>
</evidence>
<evidence type="ECO:0000313" key="3">
    <source>
        <dbReference type="Proteomes" id="UP001314170"/>
    </source>
</evidence>
<keyword evidence="3" id="KW-1185">Reference proteome</keyword>
<dbReference type="AlphaFoldDB" id="A0AAV1RIY4"/>
<gene>
    <name evidence="2" type="ORF">DCAF_LOCUS10848</name>
</gene>
<sequence length="91" mass="10045">MRSGLMMKLTIYKSFSNDVRFQTISPTEPRMPSRNSCASAVGLQTEAEIQEFDLCDILRIEAAGNHEFSIENGSNVNLKPSGSLSSLYNAK</sequence>
<proteinExistence type="predicted"/>
<evidence type="ECO:0000256" key="1">
    <source>
        <dbReference type="SAM" id="MobiDB-lite"/>
    </source>
</evidence>
<comment type="caution">
    <text evidence="2">The sequence shown here is derived from an EMBL/GenBank/DDBJ whole genome shotgun (WGS) entry which is preliminary data.</text>
</comment>
<reference evidence="2 3" key="1">
    <citation type="submission" date="2024-01" db="EMBL/GenBank/DDBJ databases">
        <authorList>
            <person name="Waweru B."/>
        </authorList>
    </citation>
    <scope>NUCLEOTIDE SEQUENCE [LARGE SCALE GENOMIC DNA]</scope>
</reference>
<feature type="region of interest" description="Disordered" evidence="1">
    <location>
        <begin position="71"/>
        <end position="91"/>
    </location>
</feature>
<dbReference type="Proteomes" id="UP001314170">
    <property type="component" value="Unassembled WGS sequence"/>
</dbReference>